<accession>A0A4S8MGB7</accession>
<evidence type="ECO:0000313" key="3">
    <source>
        <dbReference type="EMBL" id="THV01531.1"/>
    </source>
</evidence>
<name>A0A4S8MGB7_DENBC</name>
<evidence type="ECO:0000313" key="4">
    <source>
        <dbReference type="Proteomes" id="UP000297245"/>
    </source>
</evidence>
<sequence>MSTKRCSTPETDRTPKRPRHPHGDTGESHYTVSPAKNPPEHARNECPGHSSHAKAVEVDEAHHLPNTVTKPNIETWIGRVKGTASSSEGISDKSVTDVAVQTDSTTFPVDILYYFDQQFIYSVPYERLSNRFAKVRRKCNDLHIDLDHAKLASEVGWTKFWRAEAECRELRKLVSETNKELMEARKAIDESTKELQEAREELDESTKELQEAREELDEVIDVKDSAVTDARFWRGKCIDMGGVPDIADHYDDYD</sequence>
<evidence type="ECO:0000256" key="1">
    <source>
        <dbReference type="SAM" id="Coils"/>
    </source>
</evidence>
<protein>
    <submittedName>
        <fullName evidence="3">Uncharacterized protein</fullName>
    </submittedName>
</protein>
<feature type="coiled-coil region" evidence="1">
    <location>
        <begin position="167"/>
        <end position="229"/>
    </location>
</feature>
<dbReference type="EMBL" id="ML179088">
    <property type="protein sequence ID" value="THV01531.1"/>
    <property type="molecule type" value="Genomic_DNA"/>
</dbReference>
<feature type="region of interest" description="Disordered" evidence="2">
    <location>
        <begin position="1"/>
        <end position="50"/>
    </location>
</feature>
<proteinExistence type="predicted"/>
<keyword evidence="1" id="KW-0175">Coiled coil</keyword>
<keyword evidence="4" id="KW-1185">Reference proteome</keyword>
<dbReference type="Gene3D" id="1.10.287.620">
    <property type="entry name" value="Helix Hairpins"/>
    <property type="match status" value="1"/>
</dbReference>
<reference evidence="3 4" key="1">
    <citation type="journal article" date="2019" name="Nat. Ecol. Evol.">
        <title>Megaphylogeny resolves global patterns of mushroom evolution.</title>
        <authorList>
            <person name="Varga T."/>
            <person name="Krizsan K."/>
            <person name="Foldi C."/>
            <person name="Dima B."/>
            <person name="Sanchez-Garcia M."/>
            <person name="Sanchez-Ramirez S."/>
            <person name="Szollosi G.J."/>
            <person name="Szarkandi J.G."/>
            <person name="Papp V."/>
            <person name="Albert L."/>
            <person name="Andreopoulos W."/>
            <person name="Angelini C."/>
            <person name="Antonin V."/>
            <person name="Barry K.W."/>
            <person name="Bougher N.L."/>
            <person name="Buchanan P."/>
            <person name="Buyck B."/>
            <person name="Bense V."/>
            <person name="Catcheside P."/>
            <person name="Chovatia M."/>
            <person name="Cooper J."/>
            <person name="Damon W."/>
            <person name="Desjardin D."/>
            <person name="Finy P."/>
            <person name="Geml J."/>
            <person name="Haridas S."/>
            <person name="Hughes K."/>
            <person name="Justo A."/>
            <person name="Karasinski D."/>
            <person name="Kautmanova I."/>
            <person name="Kiss B."/>
            <person name="Kocsube S."/>
            <person name="Kotiranta H."/>
            <person name="LaButti K.M."/>
            <person name="Lechner B.E."/>
            <person name="Liimatainen K."/>
            <person name="Lipzen A."/>
            <person name="Lukacs Z."/>
            <person name="Mihaltcheva S."/>
            <person name="Morgado L.N."/>
            <person name="Niskanen T."/>
            <person name="Noordeloos M.E."/>
            <person name="Ohm R.A."/>
            <person name="Ortiz-Santana B."/>
            <person name="Ovrebo C."/>
            <person name="Racz N."/>
            <person name="Riley R."/>
            <person name="Savchenko A."/>
            <person name="Shiryaev A."/>
            <person name="Soop K."/>
            <person name="Spirin V."/>
            <person name="Szebenyi C."/>
            <person name="Tomsovsky M."/>
            <person name="Tulloss R.E."/>
            <person name="Uehling J."/>
            <person name="Grigoriev I.V."/>
            <person name="Vagvolgyi C."/>
            <person name="Papp T."/>
            <person name="Martin F.M."/>
            <person name="Miettinen O."/>
            <person name="Hibbett D.S."/>
            <person name="Nagy L.G."/>
        </authorList>
    </citation>
    <scope>NUCLEOTIDE SEQUENCE [LARGE SCALE GENOMIC DNA]</scope>
    <source>
        <strain evidence="3 4">CBS 962.96</strain>
    </source>
</reference>
<evidence type="ECO:0000256" key="2">
    <source>
        <dbReference type="SAM" id="MobiDB-lite"/>
    </source>
</evidence>
<organism evidence="3 4">
    <name type="scientific">Dendrothele bispora (strain CBS 962.96)</name>
    <dbReference type="NCBI Taxonomy" id="1314807"/>
    <lineage>
        <taxon>Eukaryota</taxon>
        <taxon>Fungi</taxon>
        <taxon>Dikarya</taxon>
        <taxon>Basidiomycota</taxon>
        <taxon>Agaricomycotina</taxon>
        <taxon>Agaricomycetes</taxon>
        <taxon>Agaricomycetidae</taxon>
        <taxon>Agaricales</taxon>
        <taxon>Agaricales incertae sedis</taxon>
        <taxon>Dendrothele</taxon>
    </lineage>
</organism>
<dbReference type="Proteomes" id="UP000297245">
    <property type="component" value="Unassembled WGS sequence"/>
</dbReference>
<gene>
    <name evidence="3" type="ORF">K435DRAFT_793252</name>
</gene>
<dbReference type="AlphaFoldDB" id="A0A4S8MGB7"/>
<feature type="compositionally biased region" description="Basic and acidic residues" evidence="2">
    <location>
        <begin position="10"/>
        <end position="27"/>
    </location>
</feature>